<organism evidence="1 2">
    <name type="scientific">Sediminibacterium ginsengisoli</name>
    <dbReference type="NCBI Taxonomy" id="413434"/>
    <lineage>
        <taxon>Bacteria</taxon>
        <taxon>Pseudomonadati</taxon>
        <taxon>Bacteroidota</taxon>
        <taxon>Chitinophagia</taxon>
        <taxon>Chitinophagales</taxon>
        <taxon>Chitinophagaceae</taxon>
        <taxon>Sediminibacterium</taxon>
    </lineage>
</organism>
<evidence type="ECO:0000313" key="1">
    <source>
        <dbReference type="EMBL" id="SKA21202.1"/>
    </source>
</evidence>
<dbReference type="Proteomes" id="UP000190888">
    <property type="component" value="Unassembled WGS sequence"/>
</dbReference>
<proteinExistence type="predicted"/>
<evidence type="ECO:0000313" key="2">
    <source>
        <dbReference type="Proteomes" id="UP000190888"/>
    </source>
</evidence>
<gene>
    <name evidence="1" type="ORF">SAMN04488132_1177</name>
</gene>
<sequence length="58" mass="6730">MKEVMLSKLTPGDCFAFSQRAALVYQYVGLITGVHLYREYHSRKLYVWSGDKLVYALI</sequence>
<reference evidence="1 2" key="1">
    <citation type="submission" date="2017-02" db="EMBL/GenBank/DDBJ databases">
        <authorList>
            <person name="Peterson S.W."/>
        </authorList>
    </citation>
    <scope>NUCLEOTIDE SEQUENCE [LARGE SCALE GENOMIC DNA]</scope>
    <source>
        <strain evidence="1 2">DSM 22335</strain>
    </source>
</reference>
<name>A0A1T4RZ07_9BACT</name>
<keyword evidence="2" id="KW-1185">Reference proteome</keyword>
<dbReference type="EMBL" id="FUWH01000017">
    <property type="protein sequence ID" value="SKA21202.1"/>
    <property type="molecule type" value="Genomic_DNA"/>
</dbReference>
<dbReference type="AlphaFoldDB" id="A0A1T4RZ07"/>
<protein>
    <submittedName>
        <fullName evidence="1">Uncharacterized protein</fullName>
    </submittedName>
</protein>
<accession>A0A1T4RZ07</accession>